<dbReference type="EMBL" id="CP043538">
    <property type="protein sequence ID" value="QGY03045.1"/>
    <property type="molecule type" value="Genomic_DNA"/>
</dbReference>
<keyword evidence="3" id="KW-0812">Transmembrane</keyword>
<feature type="domain" description="GGDEF" evidence="4">
    <location>
        <begin position="371"/>
        <end position="506"/>
    </location>
</feature>
<dbReference type="KEGG" id="mmes:MMSR116_15000"/>
<name>A0A6B9FQ25_9HYPH</name>
<dbReference type="OrthoDB" id="9812260at2"/>
<evidence type="ECO:0000256" key="1">
    <source>
        <dbReference type="ARBA" id="ARBA00012528"/>
    </source>
</evidence>
<dbReference type="CDD" id="cd12915">
    <property type="entry name" value="PDC2_DGC_like"/>
    <property type="match status" value="1"/>
</dbReference>
<dbReference type="InterPro" id="IPR029787">
    <property type="entry name" value="Nucleotide_cyclase"/>
</dbReference>
<evidence type="ECO:0000256" key="3">
    <source>
        <dbReference type="SAM" id="Phobius"/>
    </source>
</evidence>
<protein>
    <recommendedName>
        <fullName evidence="1">diguanylate cyclase</fullName>
        <ecNumber evidence="1">2.7.7.65</ecNumber>
    </recommendedName>
</protein>
<dbReference type="SUPFAM" id="SSF55073">
    <property type="entry name" value="Nucleotide cyclase"/>
    <property type="match status" value="1"/>
</dbReference>
<sequence length="516" mass="55331">MVLRPAVTTIRAHLADRATRLIACAGASLLLCMTALGAYLCADLRTNAWQDARRNAANLLSVMEEGVGHSIRNYDLSLREAAHLASRPDIAALEPGLQRLALFDVAATGSGLGLLAVTDFAGRVVMTSDPGQGNRPDLSDLPEFETLRGNPLTGLILTGPTRSRMTGQPIIRMTHRIATSDGTFKGIATGSILLDHFQALLDRLRFDDSLAITVFHRDGTLLLRSPAPAAALGRTIAPDARDQHNRMAKRGEFLGRSPVDGAARLYLFSNLDGLPMTVSVGTSLDSIREAWIYKAAIIGILILCLNILTFSLTILLHREVGRRAAAEADTRQTNAALAILARTDGLTGLPNRRCYDECVAAEWKRATLHRTPLALMIVDADHFKQFNDRFGHQRGDDVLRAMAGCLRRTQPSGGLGFRIGGEEFVVLLPGLDAEAASAAAERLRRAIVNLQIGHAPEVGDVATVSIGVASAEPDAGETPDTLFMAADAALYAAKKAGRNRVRAAPRSVPLPIEQCA</sequence>
<evidence type="ECO:0000313" key="5">
    <source>
        <dbReference type="EMBL" id="QGY03045.1"/>
    </source>
</evidence>
<dbReference type="PROSITE" id="PS50887">
    <property type="entry name" value="GGDEF"/>
    <property type="match status" value="1"/>
</dbReference>
<reference evidence="5 6" key="1">
    <citation type="journal article" date="2012" name="Genet. Mol. Biol.">
        <title>Analysis of 16S rRNA and mxaF genes revealing insights into Methylobacterium niche-specific plant association.</title>
        <authorList>
            <person name="Dourado M.N."/>
            <person name="Andreote F.D."/>
            <person name="Dini-Andreote F."/>
            <person name="Conti R."/>
            <person name="Araujo J.M."/>
            <person name="Araujo W.L."/>
        </authorList>
    </citation>
    <scope>NUCLEOTIDE SEQUENCE [LARGE SCALE GENOMIC DNA]</scope>
    <source>
        <strain evidence="5 6">SR1.6/6</strain>
    </source>
</reference>
<dbReference type="InterPro" id="IPR043128">
    <property type="entry name" value="Rev_trsase/Diguanyl_cyclase"/>
</dbReference>
<dbReference type="NCBIfam" id="TIGR00254">
    <property type="entry name" value="GGDEF"/>
    <property type="match status" value="1"/>
</dbReference>
<dbReference type="Gene3D" id="3.30.70.270">
    <property type="match status" value="1"/>
</dbReference>
<dbReference type="GO" id="GO:0005886">
    <property type="term" value="C:plasma membrane"/>
    <property type="evidence" value="ECO:0007669"/>
    <property type="project" value="TreeGrafter"/>
</dbReference>
<feature type="transmembrane region" description="Helical" evidence="3">
    <location>
        <begin position="291"/>
        <end position="316"/>
    </location>
</feature>
<accession>A0A6B9FQ25</accession>
<dbReference type="SMART" id="SM00267">
    <property type="entry name" value="GGDEF"/>
    <property type="match status" value="1"/>
</dbReference>
<dbReference type="FunFam" id="3.30.70.270:FF:000001">
    <property type="entry name" value="Diguanylate cyclase domain protein"/>
    <property type="match status" value="1"/>
</dbReference>
<dbReference type="GO" id="GO:1902201">
    <property type="term" value="P:negative regulation of bacterial-type flagellum-dependent cell motility"/>
    <property type="evidence" value="ECO:0007669"/>
    <property type="project" value="TreeGrafter"/>
</dbReference>
<reference evidence="5 6" key="2">
    <citation type="journal article" date="2013" name="Genome Announc.">
        <title>Draft Genome Sequence of Methylobacterium mesophilicum Strain SR1.6/6, Isolated from Citrus sinensis.</title>
        <authorList>
            <person name="Marinho Almeida D."/>
            <person name="Dini-Andreote F."/>
            <person name="Camargo Neves A.A."/>
            <person name="Juca Ramos R.T."/>
            <person name="Andreote F.D."/>
            <person name="Carneiro A.R."/>
            <person name="Oliveira de Souza Lima A."/>
            <person name="Caracciolo Gomes de Sa P.H."/>
            <person name="Ribeiro Barbosa M.S."/>
            <person name="Araujo W.L."/>
            <person name="Silva A."/>
        </authorList>
    </citation>
    <scope>NUCLEOTIDE SEQUENCE [LARGE SCALE GENOMIC DNA]</scope>
    <source>
        <strain evidence="5 6">SR1.6/6</strain>
    </source>
</reference>
<dbReference type="Pfam" id="PF22588">
    <property type="entry name" value="dCache_1_like"/>
    <property type="match status" value="1"/>
</dbReference>
<dbReference type="InterPro" id="IPR000160">
    <property type="entry name" value="GGDEF_dom"/>
</dbReference>
<dbReference type="PANTHER" id="PTHR45138">
    <property type="entry name" value="REGULATORY COMPONENTS OF SENSORY TRANSDUCTION SYSTEM"/>
    <property type="match status" value="1"/>
</dbReference>
<dbReference type="GO" id="GO:0043709">
    <property type="term" value="P:cell adhesion involved in single-species biofilm formation"/>
    <property type="evidence" value="ECO:0007669"/>
    <property type="project" value="TreeGrafter"/>
</dbReference>
<evidence type="ECO:0000259" key="4">
    <source>
        <dbReference type="PROSITE" id="PS50887"/>
    </source>
</evidence>
<dbReference type="CDD" id="cd12914">
    <property type="entry name" value="PDC1_DGC_like"/>
    <property type="match status" value="1"/>
</dbReference>
<comment type="catalytic activity">
    <reaction evidence="2">
        <text>2 GTP = 3',3'-c-di-GMP + 2 diphosphate</text>
        <dbReference type="Rhea" id="RHEA:24898"/>
        <dbReference type="ChEBI" id="CHEBI:33019"/>
        <dbReference type="ChEBI" id="CHEBI:37565"/>
        <dbReference type="ChEBI" id="CHEBI:58805"/>
        <dbReference type="EC" id="2.7.7.65"/>
    </reaction>
</comment>
<proteinExistence type="predicted"/>
<organism evidence="5 6">
    <name type="scientific">Methylobacterium mesophilicum SR1.6/6</name>
    <dbReference type="NCBI Taxonomy" id="908290"/>
    <lineage>
        <taxon>Bacteria</taxon>
        <taxon>Pseudomonadati</taxon>
        <taxon>Pseudomonadota</taxon>
        <taxon>Alphaproteobacteria</taxon>
        <taxon>Hyphomicrobiales</taxon>
        <taxon>Methylobacteriaceae</taxon>
        <taxon>Methylobacterium</taxon>
    </lineage>
</organism>
<dbReference type="GO" id="GO:0052621">
    <property type="term" value="F:diguanylate cyclase activity"/>
    <property type="evidence" value="ECO:0007669"/>
    <property type="project" value="UniProtKB-EC"/>
</dbReference>
<keyword evidence="3" id="KW-0472">Membrane</keyword>
<gene>
    <name evidence="5" type="ORF">MMSR116_15000</name>
</gene>
<evidence type="ECO:0000256" key="2">
    <source>
        <dbReference type="ARBA" id="ARBA00034247"/>
    </source>
</evidence>
<dbReference type="PANTHER" id="PTHR45138:SF9">
    <property type="entry name" value="DIGUANYLATE CYCLASE DGCM-RELATED"/>
    <property type="match status" value="1"/>
</dbReference>
<dbReference type="Proteomes" id="UP000012488">
    <property type="component" value="Chromosome"/>
</dbReference>
<dbReference type="InterPro" id="IPR050469">
    <property type="entry name" value="Diguanylate_Cyclase"/>
</dbReference>
<dbReference type="Gene3D" id="3.30.450.20">
    <property type="entry name" value="PAS domain"/>
    <property type="match status" value="2"/>
</dbReference>
<dbReference type="EC" id="2.7.7.65" evidence="1"/>
<dbReference type="InterPro" id="IPR054327">
    <property type="entry name" value="His-kinase-like_sensor"/>
</dbReference>
<dbReference type="Pfam" id="PF00990">
    <property type="entry name" value="GGDEF"/>
    <property type="match status" value="1"/>
</dbReference>
<dbReference type="CDD" id="cd01949">
    <property type="entry name" value="GGDEF"/>
    <property type="match status" value="1"/>
</dbReference>
<dbReference type="AlphaFoldDB" id="A0A6B9FQ25"/>
<evidence type="ECO:0000313" key="6">
    <source>
        <dbReference type="Proteomes" id="UP000012488"/>
    </source>
</evidence>
<keyword evidence="3" id="KW-1133">Transmembrane helix</keyword>